<dbReference type="InterPro" id="IPR004738">
    <property type="entry name" value="Phos_permease"/>
</dbReference>
<dbReference type="NCBIfam" id="TIGR00887">
    <property type="entry name" value="2A0109"/>
    <property type="match status" value="1"/>
</dbReference>
<dbReference type="InterPro" id="IPR005828">
    <property type="entry name" value="MFS_sugar_transport-like"/>
</dbReference>
<sequence>MSQEGVKPVDHFNTNDVLTAKERRRMALEEIDNAKFGWFHIRACIVSGIGFFTDAYDIFAINLVSTMIGYVYWQDQGNKTPHNVDTAIKVSCSVGTVVGQLLFGYLADRVGRKRMYGVELMIIIIGTIGQTLVGNAPAATFWGVITFWRVFTGIGIGGDYPLSSVITAEFATTKHRGAMMSAVFAMQGIGQVTAGLVGLCVTAGFKSAIQYDQTYLDYVWRIVVGFGAIPGVCALYYRLTIPETPRYTIDVENKFDQGISDAKAFIEKGASSGSYTETDAAAAIAKRTEEEYTPTKASWADFKRHFGQWKHGKVLFGTAYSWFALDVAWYGLGLNNSIILQAIGFAGGPDPYTAVFKTCVGNVIINLLGSVPGYWISVFTIDKLGRKKIQIMGFAMLTIMFCILGFGYQKILDTSIPLFIVLFTITQIFFNFGPNTTTFVVPGECFPTRYRSTAHGISAASGKVGSIVAQVGFGLLKDIGGPNAWINHLLQIFAFFMMTGIFSSLFINETMGKSLEELAGDYDDDEVEVIETNKTAASVQDSYSVLAMTSQSPPSKQKAFQWPIPNSPINKSTNNSNEISVREIIEKYYPNDKELLKHALMAKVEEDKKQTAQDTLKTEQARIHLRHLNLELMREQSRATVQPQYYSLAPVQQQVLARITGHPNHIPSNNNQQPPASPGVYPHSAHPLCLPDNRLNPPRQYLQLPTSQQPTTPVSPSHEYDQLRKRGRASISYTTVVEEDKHLHSKVMEALKAKIQRGNSSPLATTAPSSAFRDNNKRQRTLPKPTASEPPPINTTLHQLQPSTPSPRSAKPILPPIDTSIGRIPTTTLPSHPLMSPIKSSISPHPTH</sequence>
<keyword evidence="2" id="KW-0813">Transport</keyword>
<feature type="transmembrane region" description="Helical" evidence="8">
    <location>
        <begin position="389"/>
        <end position="408"/>
    </location>
</feature>
<feature type="transmembrane region" description="Helical" evidence="8">
    <location>
        <begin position="218"/>
        <end position="237"/>
    </location>
</feature>
<keyword evidence="6 8" id="KW-0472">Membrane</keyword>
<feature type="compositionally biased region" description="Polar residues" evidence="7">
    <location>
        <begin position="794"/>
        <end position="807"/>
    </location>
</feature>
<dbReference type="Gene3D" id="1.20.1250.20">
    <property type="entry name" value="MFS general substrate transporter like domains"/>
    <property type="match status" value="2"/>
</dbReference>
<proteinExistence type="predicted"/>
<feature type="compositionally biased region" description="Polar residues" evidence="7">
    <location>
        <begin position="838"/>
        <end position="848"/>
    </location>
</feature>
<gene>
    <name evidence="10" type="ORF">MFLAVUS_006733</name>
</gene>
<protein>
    <recommendedName>
        <fullName evidence="9">Major facilitator superfamily (MFS) profile domain-containing protein</fullName>
    </recommendedName>
</protein>
<dbReference type="CDD" id="cd17364">
    <property type="entry name" value="MFS_PhT"/>
    <property type="match status" value="1"/>
</dbReference>
<evidence type="ECO:0000256" key="5">
    <source>
        <dbReference type="ARBA" id="ARBA00022989"/>
    </source>
</evidence>
<evidence type="ECO:0000256" key="2">
    <source>
        <dbReference type="ARBA" id="ARBA00022448"/>
    </source>
</evidence>
<evidence type="ECO:0000313" key="11">
    <source>
        <dbReference type="Proteomes" id="UP001473302"/>
    </source>
</evidence>
<reference evidence="10 11" key="1">
    <citation type="submission" date="2024-04" db="EMBL/GenBank/DDBJ databases">
        <title>genome sequences of Mucor flavus KT1a and Helicostylum pulchrum KT1b strains isolated from the surface of a dry-aged beef.</title>
        <authorList>
            <person name="Toyotome T."/>
            <person name="Hosono M."/>
            <person name="Torimaru M."/>
            <person name="Fukuda K."/>
            <person name="Mikami N."/>
        </authorList>
    </citation>
    <scope>NUCLEOTIDE SEQUENCE [LARGE SCALE GENOMIC DNA]</scope>
    <source>
        <strain evidence="10 11">KT1a</strain>
    </source>
</reference>
<keyword evidence="5 8" id="KW-1133">Transmembrane helix</keyword>
<feature type="transmembrane region" description="Helical" evidence="8">
    <location>
        <begin position="352"/>
        <end position="377"/>
    </location>
</feature>
<feature type="transmembrane region" description="Helical" evidence="8">
    <location>
        <begin position="414"/>
        <end position="433"/>
    </location>
</feature>
<feature type="transmembrane region" description="Helical" evidence="8">
    <location>
        <begin position="454"/>
        <end position="476"/>
    </location>
</feature>
<dbReference type="PROSITE" id="PS00216">
    <property type="entry name" value="SUGAR_TRANSPORT_1"/>
    <property type="match status" value="1"/>
</dbReference>
<feature type="region of interest" description="Disordered" evidence="7">
    <location>
        <begin position="753"/>
        <end position="848"/>
    </location>
</feature>
<keyword evidence="11" id="KW-1185">Reference proteome</keyword>
<dbReference type="Pfam" id="PF00083">
    <property type="entry name" value="Sugar_tr"/>
    <property type="match status" value="1"/>
</dbReference>
<feature type="transmembrane region" description="Helical" evidence="8">
    <location>
        <begin position="488"/>
        <end position="507"/>
    </location>
</feature>
<feature type="transmembrane region" description="Helical" evidence="8">
    <location>
        <begin position="183"/>
        <end position="206"/>
    </location>
</feature>
<evidence type="ECO:0000313" key="10">
    <source>
        <dbReference type="EMBL" id="GAA5813258.1"/>
    </source>
</evidence>
<feature type="compositionally biased region" description="Low complexity" evidence="7">
    <location>
        <begin position="702"/>
        <end position="717"/>
    </location>
</feature>
<feature type="domain" description="Major facilitator superfamily (MFS) profile" evidence="9">
    <location>
        <begin position="43"/>
        <end position="511"/>
    </location>
</feature>
<dbReference type="InterPro" id="IPR020846">
    <property type="entry name" value="MFS_dom"/>
</dbReference>
<name>A0ABP9Z2C3_9FUNG</name>
<dbReference type="Proteomes" id="UP001473302">
    <property type="component" value="Unassembled WGS sequence"/>
</dbReference>
<dbReference type="PROSITE" id="PS00217">
    <property type="entry name" value="SUGAR_TRANSPORT_2"/>
    <property type="match status" value="1"/>
</dbReference>
<evidence type="ECO:0000256" key="3">
    <source>
        <dbReference type="ARBA" id="ARBA00022592"/>
    </source>
</evidence>
<evidence type="ECO:0000256" key="7">
    <source>
        <dbReference type="SAM" id="MobiDB-lite"/>
    </source>
</evidence>
<feature type="region of interest" description="Disordered" evidence="7">
    <location>
        <begin position="661"/>
        <end position="726"/>
    </location>
</feature>
<keyword evidence="3" id="KW-0592">Phosphate transport</keyword>
<comment type="subcellular location">
    <subcellularLocation>
        <location evidence="1">Membrane</location>
        <topology evidence="1">Multi-pass membrane protein</topology>
    </subcellularLocation>
</comment>
<evidence type="ECO:0000256" key="4">
    <source>
        <dbReference type="ARBA" id="ARBA00022692"/>
    </source>
</evidence>
<dbReference type="SUPFAM" id="SSF103473">
    <property type="entry name" value="MFS general substrate transporter"/>
    <property type="match status" value="1"/>
</dbReference>
<dbReference type="PROSITE" id="PS50850">
    <property type="entry name" value="MFS"/>
    <property type="match status" value="1"/>
</dbReference>
<comment type="caution">
    <text evidence="10">The sequence shown here is derived from an EMBL/GenBank/DDBJ whole genome shotgun (WGS) entry which is preliminary data.</text>
</comment>
<keyword evidence="4 8" id="KW-0812">Transmembrane</keyword>
<evidence type="ECO:0000256" key="6">
    <source>
        <dbReference type="ARBA" id="ARBA00023136"/>
    </source>
</evidence>
<organism evidence="10 11">
    <name type="scientific">Mucor flavus</name>
    <dbReference type="NCBI Taxonomy" id="439312"/>
    <lineage>
        <taxon>Eukaryota</taxon>
        <taxon>Fungi</taxon>
        <taxon>Fungi incertae sedis</taxon>
        <taxon>Mucoromycota</taxon>
        <taxon>Mucoromycotina</taxon>
        <taxon>Mucoromycetes</taxon>
        <taxon>Mucorales</taxon>
        <taxon>Mucorineae</taxon>
        <taxon>Mucoraceae</taxon>
        <taxon>Mucor</taxon>
    </lineage>
</organism>
<dbReference type="InterPro" id="IPR036259">
    <property type="entry name" value="MFS_trans_sf"/>
</dbReference>
<evidence type="ECO:0000256" key="8">
    <source>
        <dbReference type="SAM" id="Phobius"/>
    </source>
</evidence>
<dbReference type="InterPro" id="IPR005829">
    <property type="entry name" value="Sugar_transporter_CS"/>
</dbReference>
<feature type="region of interest" description="Disordered" evidence="7">
    <location>
        <begin position="554"/>
        <end position="574"/>
    </location>
</feature>
<dbReference type="PANTHER" id="PTHR24064">
    <property type="entry name" value="SOLUTE CARRIER FAMILY 22 MEMBER"/>
    <property type="match status" value="1"/>
</dbReference>
<evidence type="ECO:0000259" key="9">
    <source>
        <dbReference type="PROSITE" id="PS50850"/>
    </source>
</evidence>
<evidence type="ECO:0000256" key="1">
    <source>
        <dbReference type="ARBA" id="ARBA00004141"/>
    </source>
</evidence>
<dbReference type="EMBL" id="BAABUK010000016">
    <property type="protein sequence ID" value="GAA5813258.1"/>
    <property type="molecule type" value="Genomic_DNA"/>
</dbReference>
<feature type="transmembrane region" description="Helical" evidence="8">
    <location>
        <begin position="115"/>
        <end position="133"/>
    </location>
</feature>
<feature type="compositionally biased region" description="Low complexity" evidence="7">
    <location>
        <begin position="760"/>
        <end position="771"/>
    </location>
</feature>
<accession>A0ABP9Z2C3</accession>